<dbReference type="PROSITE" id="PS50118">
    <property type="entry name" value="HMG_BOX_2"/>
    <property type="match status" value="1"/>
</dbReference>
<dbReference type="GO" id="GO:0016607">
    <property type="term" value="C:nuclear speck"/>
    <property type="evidence" value="ECO:0007669"/>
    <property type="project" value="UniProtKB-SubCell"/>
</dbReference>
<dbReference type="Proteomes" id="UP001233172">
    <property type="component" value="Unassembled WGS sequence"/>
</dbReference>
<keyword evidence="8" id="KW-0010">Activator</keyword>
<evidence type="ECO:0000256" key="13">
    <source>
        <dbReference type="SAM" id="MobiDB-lite"/>
    </source>
</evidence>
<accession>A0AAD8CBD4</accession>
<dbReference type="PANTHER" id="PTHR10270:SF161">
    <property type="entry name" value="SEX-DETERMINING REGION Y PROTEIN"/>
    <property type="match status" value="1"/>
</dbReference>
<dbReference type="SUPFAM" id="SSF47095">
    <property type="entry name" value="HMG-box"/>
    <property type="match status" value="1"/>
</dbReference>
<keyword evidence="12" id="KW-0539">Nucleus</keyword>
<evidence type="ECO:0000256" key="6">
    <source>
        <dbReference type="ARBA" id="ARBA00022928"/>
    </source>
</evidence>
<dbReference type="InterPro" id="IPR009071">
    <property type="entry name" value="HMG_box_dom"/>
</dbReference>
<evidence type="ECO:0000256" key="3">
    <source>
        <dbReference type="ARBA" id="ARBA00019052"/>
    </source>
</evidence>
<evidence type="ECO:0000256" key="7">
    <source>
        <dbReference type="ARBA" id="ARBA00023125"/>
    </source>
</evidence>
<dbReference type="SMART" id="SM00398">
    <property type="entry name" value="HMG"/>
    <property type="match status" value="1"/>
</dbReference>
<reference evidence="15" key="1">
    <citation type="journal article" date="2023" name="PLoS Negl. Trop. Dis.">
        <title>A genome sequence for Biomphalaria pfeifferi, the major vector snail for the human-infecting parasite Schistosoma mansoni.</title>
        <authorList>
            <person name="Bu L."/>
            <person name="Lu L."/>
            <person name="Laidemitt M.R."/>
            <person name="Zhang S.M."/>
            <person name="Mutuku M."/>
            <person name="Mkoji G."/>
            <person name="Steinauer M."/>
            <person name="Loker E.S."/>
        </authorList>
    </citation>
    <scope>NUCLEOTIDE SEQUENCE</scope>
    <source>
        <strain evidence="15">KasaAsao</strain>
    </source>
</reference>
<evidence type="ECO:0000256" key="9">
    <source>
        <dbReference type="ARBA" id="ARBA00023163"/>
    </source>
</evidence>
<keyword evidence="16" id="KW-1185">Reference proteome</keyword>
<evidence type="ECO:0000256" key="11">
    <source>
        <dbReference type="ARBA" id="ARBA00045821"/>
    </source>
</evidence>
<keyword evidence="9" id="KW-0804">Transcription</keyword>
<dbReference type="GO" id="GO:0005516">
    <property type="term" value="F:calmodulin binding"/>
    <property type="evidence" value="ECO:0007669"/>
    <property type="project" value="UniProtKB-KW"/>
</dbReference>
<keyword evidence="7 12" id="KW-0238">DNA-binding</keyword>
<evidence type="ECO:0000259" key="14">
    <source>
        <dbReference type="PROSITE" id="PS50118"/>
    </source>
</evidence>
<sequence>MDYGNDADPMISSVVIFQDYHSMAASQQASSFGMLDFDSYSRPTMLDEPPNNIDMSLDSPASIETYHSDMELGFQDNQSVESPAEHDTSDSPITSVASTPQKCSSFDDDMFEQDRRLVNQRFAPHDVFPVDNSWTLEQKIDRLLELSPCDKYTREELLNIDSVENPEQKVDMLINLVARIRVNFRWNYVKPEELCKGYTVVTNCKKEKKKDSEGQTTPKRPMNAFMIWSMKCRTLISHISPQLHNAIISTKLGAAWRKFDEEEKGYYEREKEILTNFHRYEFPDYKYKPRKKPKKTEEKPSPVPKPKSNKRKKVEPVQPPPLRGINIVDARQSLDPHLKERLQVKMQVKIDPDLKKEIGKRVTGIDLTDLSSYNHGELASPPFAKLQRLSTDSSSAVHLIIDNKPSSVFDTPENSPHTPITPVTPTENVMCFTRGDSCFNFEENKTSIDLCYHMENNNNVIHSMLAESIKADQHQVRWDLSNVKSEPQEYQYFCATVKTEPGTHPCPTATLDMDEMPQLPVLSSDILDEVLPRGDAVSIRETMSFNNDDLLSDLMNIVVNGGDYLPDLASCVPEGPATV</sequence>
<evidence type="ECO:0000313" key="15">
    <source>
        <dbReference type="EMBL" id="KAK0069553.1"/>
    </source>
</evidence>
<organism evidence="15 16">
    <name type="scientific">Biomphalaria pfeifferi</name>
    <name type="common">Bloodfluke planorb</name>
    <name type="synonym">Freshwater snail</name>
    <dbReference type="NCBI Taxonomy" id="112525"/>
    <lineage>
        <taxon>Eukaryota</taxon>
        <taxon>Metazoa</taxon>
        <taxon>Spiralia</taxon>
        <taxon>Lophotrochozoa</taxon>
        <taxon>Mollusca</taxon>
        <taxon>Gastropoda</taxon>
        <taxon>Heterobranchia</taxon>
        <taxon>Euthyneura</taxon>
        <taxon>Panpulmonata</taxon>
        <taxon>Hygrophila</taxon>
        <taxon>Lymnaeoidea</taxon>
        <taxon>Planorbidae</taxon>
        <taxon>Biomphalaria</taxon>
    </lineage>
</organism>
<dbReference type="Pfam" id="PF00505">
    <property type="entry name" value="HMG_box"/>
    <property type="match status" value="1"/>
</dbReference>
<feature type="region of interest" description="Disordered" evidence="13">
    <location>
        <begin position="77"/>
        <end position="105"/>
    </location>
</feature>
<dbReference type="AlphaFoldDB" id="A0AAD8CBD4"/>
<evidence type="ECO:0000313" key="16">
    <source>
        <dbReference type="Proteomes" id="UP001233172"/>
    </source>
</evidence>
<dbReference type="GO" id="GO:0007548">
    <property type="term" value="P:sex differentiation"/>
    <property type="evidence" value="ECO:0007669"/>
    <property type="project" value="UniProtKB-KW"/>
</dbReference>
<evidence type="ECO:0000256" key="2">
    <source>
        <dbReference type="ARBA" id="ARBA00005998"/>
    </source>
</evidence>
<gene>
    <name evidence="15" type="ORF">Bpfe_000730</name>
</gene>
<keyword evidence="4" id="KW-0221">Differentiation</keyword>
<keyword evidence="6" id="KW-0726">Sexual differentiation</keyword>
<reference evidence="15" key="2">
    <citation type="submission" date="2023-04" db="EMBL/GenBank/DDBJ databases">
        <authorList>
            <person name="Bu L."/>
            <person name="Lu L."/>
            <person name="Laidemitt M.R."/>
            <person name="Zhang S.M."/>
            <person name="Mutuku M."/>
            <person name="Mkoji G."/>
            <person name="Steinauer M."/>
            <person name="Loker E.S."/>
        </authorList>
    </citation>
    <scope>NUCLEOTIDE SEQUENCE</scope>
    <source>
        <strain evidence="15">KasaAsao</strain>
        <tissue evidence="15">Whole Snail</tissue>
    </source>
</reference>
<evidence type="ECO:0000256" key="1">
    <source>
        <dbReference type="ARBA" id="ARBA00004324"/>
    </source>
</evidence>
<comment type="caution">
    <text evidence="15">The sequence shown here is derived from an EMBL/GenBank/DDBJ whole genome shotgun (WGS) entry which is preliminary data.</text>
</comment>
<evidence type="ECO:0000256" key="8">
    <source>
        <dbReference type="ARBA" id="ARBA00023159"/>
    </source>
</evidence>
<evidence type="ECO:0000256" key="4">
    <source>
        <dbReference type="ARBA" id="ARBA00022782"/>
    </source>
</evidence>
<name>A0AAD8CBD4_BIOPF</name>
<evidence type="ECO:0000256" key="5">
    <source>
        <dbReference type="ARBA" id="ARBA00022860"/>
    </source>
</evidence>
<dbReference type="GO" id="GO:0000978">
    <property type="term" value="F:RNA polymerase II cis-regulatory region sequence-specific DNA binding"/>
    <property type="evidence" value="ECO:0007669"/>
    <property type="project" value="TreeGrafter"/>
</dbReference>
<dbReference type="EMBL" id="JASAOG010000002">
    <property type="protein sequence ID" value="KAK0069553.1"/>
    <property type="molecule type" value="Genomic_DNA"/>
</dbReference>
<feature type="DNA-binding region" description="HMG box" evidence="12">
    <location>
        <begin position="218"/>
        <end position="286"/>
    </location>
</feature>
<evidence type="ECO:0000256" key="10">
    <source>
        <dbReference type="ARBA" id="ARBA00032498"/>
    </source>
</evidence>
<feature type="compositionally biased region" description="Polar residues" evidence="13">
    <location>
        <begin position="90"/>
        <end position="104"/>
    </location>
</feature>
<feature type="region of interest" description="Disordered" evidence="13">
    <location>
        <begin position="287"/>
        <end position="323"/>
    </location>
</feature>
<dbReference type="InterPro" id="IPR050140">
    <property type="entry name" value="SRY-related_HMG-box_TF-like"/>
</dbReference>
<dbReference type="GO" id="GO:0030154">
    <property type="term" value="P:cell differentiation"/>
    <property type="evidence" value="ECO:0007669"/>
    <property type="project" value="UniProtKB-KW"/>
</dbReference>
<evidence type="ECO:0000256" key="12">
    <source>
        <dbReference type="PROSITE-ProRule" id="PRU00267"/>
    </source>
</evidence>
<dbReference type="PANTHER" id="PTHR10270">
    <property type="entry name" value="SOX TRANSCRIPTION FACTOR"/>
    <property type="match status" value="1"/>
</dbReference>
<dbReference type="GO" id="GO:0001228">
    <property type="term" value="F:DNA-binding transcription activator activity, RNA polymerase II-specific"/>
    <property type="evidence" value="ECO:0007669"/>
    <property type="project" value="TreeGrafter"/>
</dbReference>
<proteinExistence type="inferred from homology"/>
<comment type="function">
    <text evidence="11">Transcriptional regulator that controls a genetic switch in male development. It is necessary and sufficient for initiating male sex determination by directing the development of supporting cell precursors (pre-Sertoli cells) as Sertoli rather than granulosa cells. Involved in different aspects of gene regulation including promoter activation or repression. Binds to the DNA consensus sequence 5'-[AT]AACAA[AT]-3'. SRY HMG box recognizes DNA by partial intercalation in the minor groove and promotes DNA bending. Also involved in pre-mRNA splicing. In male adult brain involved in the maintenance of motor functions of dopaminergic neurons.</text>
</comment>
<protein>
    <recommendedName>
        <fullName evidence="3">Sex-determining region Y protein</fullName>
    </recommendedName>
    <alternativeName>
        <fullName evidence="10">Testis-determining factor</fullName>
    </alternativeName>
</protein>
<dbReference type="Gene3D" id="1.10.30.10">
    <property type="entry name" value="High mobility group box domain"/>
    <property type="match status" value="1"/>
</dbReference>
<feature type="domain" description="HMG box" evidence="14">
    <location>
        <begin position="218"/>
        <end position="286"/>
    </location>
</feature>
<keyword evidence="5" id="KW-0112">Calmodulin-binding</keyword>
<dbReference type="InterPro" id="IPR036910">
    <property type="entry name" value="HMG_box_dom_sf"/>
</dbReference>
<comment type="similarity">
    <text evidence="2">Belongs to the SRY family.</text>
</comment>
<comment type="subcellular location">
    <subcellularLocation>
        <location evidence="1">Nucleus speckle</location>
    </subcellularLocation>
</comment>